<dbReference type="GO" id="GO:0000794">
    <property type="term" value="C:condensed nuclear chromosome"/>
    <property type="evidence" value="ECO:0007669"/>
    <property type="project" value="TreeGrafter"/>
</dbReference>
<keyword evidence="6" id="KW-0158">Chromosome</keyword>
<keyword evidence="13" id="KW-0460">Magnesium</keyword>
<dbReference type="FunFam" id="3.40.50.300:FF:000593">
    <property type="entry name" value="DNA repair protein RAD50"/>
    <property type="match status" value="1"/>
</dbReference>
<evidence type="ECO:0000256" key="5">
    <source>
        <dbReference type="ARBA" id="ARBA00017893"/>
    </source>
</evidence>
<dbReference type="GO" id="GO:0007127">
    <property type="term" value="P:meiosis I"/>
    <property type="evidence" value="ECO:0007669"/>
    <property type="project" value="UniProtKB-ARBA"/>
</dbReference>
<keyword evidence="23" id="KW-1185">Reference proteome</keyword>
<dbReference type="Proteomes" id="UP000053477">
    <property type="component" value="Unassembled WGS sequence"/>
</dbReference>
<evidence type="ECO:0000256" key="16">
    <source>
        <dbReference type="ARBA" id="ARBA00023242"/>
    </source>
</evidence>
<feature type="coiled-coil region" evidence="19">
    <location>
        <begin position="266"/>
        <end position="352"/>
    </location>
</feature>
<feature type="coiled-coil region" evidence="19">
    <location>
        <begin position="580"/>
        <end position="614"/>
    </location>
</feature>
<dbReference type="GO" id="GO:0007004">
    <property type="term" value="P:telomere maintenance via telomerase"/>
    <property type="evidence" value="ECO:0007669"/>
    <property type="project" value="TreeGrafter"/>
</dbReference>
<reference evidence="22 23" key="1">
    <citation type="submission" date="2015-04" db="EMBL/GenBank/DDBJ databases">
        <title>Complete genome sequence of Schizopora paradoxa KUC8140, a cosmopolitan wood degrader in East Asia.</title>
        <authorList>
            <consortium name="DOE Joint Genome Institute"/>
            <person name="Min B."/>
            <person name="Park H."/>
            <person name="Jang Y."/>
            <person name="Kim J.-J."/>
            <person name="Kim K.H."/>
            <person name="Pangilinan J."/>
            <person name="Lipzen A."/>
            <person name="Riley R."/>
            <person name="Grigoriev I.V."/>
            <person name="Spatafora J.W."/>
            <person name="Choi I.-G."/>
        </authorList>
    </citation>
    <scope>NUCLEOTIDE SEQUENCE [LARGE SCALE GENOMIC DNA]</scope>
    <source>
        <strain evidence="22 23">KUC8140</strain>
    </source>
</reference>
<evidence type="ECO:0000256" key="19">
    <source>
        <dbReference type="SAM" id="Coils"/>
    </source>
</evidence>
<organism evidence="22 23">
    <name type="scientific">Schizopora paradoxa</name>
    <dbReference type="NCBI Taxonomy" id="27342"/>
    <lineage>
        <taxon>Eukaryota</taxon>
        <taxon>Fungi</taxon>
        <taxon>Dikarya</taxon>
        <taxon>Basidiomycota</taxon>
        <taxon>Agaricomycotina</taxon>
        <taxon>Agaricomycetes</taxon>
        <taxon>Hymenochaetales</taxon>
        <taxon>Schizoporaceae</taxon>
        <taxon>Schizopora</taxon>
    </lineage>
</organism>
<evidence type="ECO:0000256" key="6">
    <source>
        <dbReference type="ARBA" id="ARBA00022454"/>
    </source>
</evidence>
<dbReference type="GO" id="GO:0046872">
    <property type="term" value="F:metal ion binding"/>
    <property type="evidence" value="ECO:0007669"/>
    <property type="project" value="UniProtKB-KW"/>
</dbReference>
<dbReference type="EMBL" id="KQ085912">
    <property type="protein sequence ID" value="KLO16787.1"/>
    <property type="molecule type" value="Genomic_DNA"/>
</dbReference>
<comment type="catalytic activity">
    <reaction evidence="18">
        <text>ATP + H2O = ADP + phosphate + H(+)</text>
        <dbReference type="Rhea" id="RHEA:13065"/>
        <dbReference type="ChEBI" id="CHEBI:15377"/>
        <dbReference type="ChEBI" id="CHEBI:15378"/>
        <dbReference type="ChEBI" id="CHEBI:30616"/>
        <dbReference type="ChEBI" id="CHEBI:43474"/>
        <dbReference type="ChEBI" id="CHEBI:456216"/>
    </reaction>
</comment>
<evidence type="ECO:0000256" key="15">
    <source>
        <dbReference type="ARBA" id="ARBA00023204"/>
    </source>
</evidence>
<keyword evidence="8" id="KW-0547">Nucleotide-binding</keyword>
<dbReference type="Pfam" id="PF13476">
    <property type="entry name" value="AAA_23"/>
    <property type="match status" value="1"/>
</dbReference>
<dbReference type="GO" id="GO:0070192">
    <property type="term" value="P:chromosome organization involved in meiotic cell cycle"/>
    <property type="evidence" value="ECO:0007669"/>
    <property type="project" value="TreeGrafter"/>
</dbReference>
<feature type="coiled-coil region" evidence="19">
    <location>
        <begin position="945"/>
        <end position="1052"/>
    </location>
</feature>
<name>A0A0H2RYT4_9AGAM</name>
<dbReference type="InterPro" id="IPR004584">
    <property type="entry name" value="Rad50_eukaryotes"/>
</dbReference>
<evidence type="ECO:0000256" key="18">
    <source>
        <dbReference type="ARBA" id="ARBA00049360"/>
    </source>
</evidence>
<dbReference type="PANTHER" id="PTHR18867">
    <property type="entry name" value="RAD50"/>
    <property type="match status" value="1"/>
</dbReference>
<keyword evidence="12" id="KW-0067">ATP-binding</keyword>
<dbReference type="Gene3D" id="3.40.50.300">
    <property type="entry name" value="P-loop containing nucleotide triphosphate hydrolases"/>
    <property type="match status" value="2"/>
</dbReference>
<evidence type="ECO:0000259" key="21">
    <source>
        <dbReference type="Pfam" id="PF13476"/>
    </source>
</evidence>
<dbReference type="STRING" id="27342.A0A0H2RYT4"/>
<evidence type="ECO:0000256" key="11">
    <source>
        <dbReference type="ARBA" id="ARBA00022833"/>
    </source>
</evidence>
<evidence type="ECO:0000256" key="17">
    <source>
        <dbReference type="ARBA" id="ARBA00023254"/>
    </source>
</evidence>
<dbReference type="InterPro" id="IPR027417">
    <property type="entry name" value="P-loop_NTPase"/>
</dbReference>
<dbReference type="InterPro" id="IPR038729">
    <property type="entry name" value="Rad50/SbcC_AAA"/>
</dbReference>
<feature type="coiled-coil region" evidence="19">
    <location>
        <begin position="446"/>
        <end position="534"/>
    </location>
</feature>
<evidence type="ECO:0000256" key="13">
    <source>
        <dbReference type="ARBA" id="ARBA00022842"/>
    </source>
</evidence>
<dbReference type="NCBIfam" id="TIGR00606">
    <property type="entry name" value="rad50"/>
    <property type="match status" value="1"/>
</dbReference>
<protein>
    <recommendedName>
        <fullName evidence="5">DNA repair protein RAD50</fullName>
    </recommendedName>
</protein>
<evidence type="ECO:0000256" key="10">
    <source>
        <dbReference type="ARBA" id="ARBA00022801"/>
    </source>
</evidence>
<evidence type="ECO:0000256" key="7">
    <source>
        <dbReference type="ARBA" id="ARBA00022723"/>
    </source>
</evidence>
<evidence type="ECO:0000256" key="2">
    <source>
        <dbReference type="ARBA" id="ARBA00004123"/>
    </source>
</evidence>
<dbReference type="GO" id="GO:0016887">
    <property type="term" value="F:ATP hydrolysis activity"/>
    <property type="evidence" value="ECO:0007669"/>
    <property type="project" value="InterPro"/>
</dbReference>
<comment type="similarity">
    <text evidence="4">Belongs to the SMC family. RAD50 subfamily.</text>
</comment>
<dbReference type="GO" id="GO:0000722">
    <property type="term" value="P:telomere maintenance via recombination"/>
    <property type="evidence" value="ECO:0007669"/>
    <property type="project" value="TreeGrafter"/>
</dbReference>
<dbReference type="OrthoDB" id="18797at2759"/>
<accession>A0A0H2RYT4</accession>
<dbReference type="GO" id="GO:0043047">
    <property type="term" value="F:single-stranded telomeric DNA binding"/>
    <property type="evidence" value="ECO:0007669"/>
    <property type="project" value="TreeGrafter"/>
</dbReference>
<dbReference type="GO" id="GO:0003691">
    <property type="term" value="F:double-stranded telomeric DNA binding"/>
    <property type="evidence" value="ECO:0007669"/>
    <property type="project" value="TreeGrafter"/>
</dbReference>
<dbReference type="GO" id="GO:0006303">
    <property type="term" value="P:double-strand break repair via nonhomologous end joining"/>
    <property type="evidence" value="ECO:0007669"/>
    <property type="project" value="UniProtKB-ARBA"/>
</dbReference>
<evidence type="ECO:0000256" key="14">
    <source>
        <dbReference type="ARBA" id="ARBA00023054"/>
    </source>
</evidence>
<evidence type="ECO:0000313" key="23">
    <source>
        <dbReference type="Proteomes" id="UP000053477"/>
    </source>
</evidence>
<dbReference type="FunFam" id="3.40.50.300:FF:001195">
    <property type="entry name" value="DNA repair protein rad50"/>
    <property type="match status" value="1"/>
</dbReference>
<keyword evidence="17" id="KW-0469">Meiosis</keyword>
<evidence type="ECO:0000313" key="22">
    <source>
        <dbReference type="EMBL" id="KLO16787.1"/>
    </source>
</evidence>
<evidence type="ECO:0000256" key="9">
    <source>
        <dbReference type="ARBA" id="ARBA00022763"/>
    </source>
</evidence>
<dbReference type="InParanoid" id="A0A0H2RYT4"/>
<evidence type="ECO:0000256" key="8">
    <source>
        <dbReference type="ARBA" id="ARBA00022741"/>
    </source>
</evidence>
<dbReference type="GO" id="GO:0051880">
    <property type="term" value="F:G-quadruplex DNA binding"/>
    <property type="evidence" value="ECO:0007669"/>
    <property type="project" value="TreeGrafter"/>
</dbReference>
<feature type="coiled-coil region" evidence="19">
    <location>
        <begin position="1079"/>
        <end position="1106"/>
    </location>
</feature>
<dbReference type="GO" id="GO:0005524">
    <property type="term" value="F:ATP binding"/>
    <property type="evidence" value="ECO:0007669"/>
    <property type="project" value="UniProtKB-KW"/>
</dbReference>
<sequence>MASLNKLAIRGIRSFDDKQIAVIEFFSPVTVIVGHNGSGKTTIIECLKYATTGDQPPNTRGGAFVHDPKMANEKEVKAQVKLRFHAANGQRMLAVRNLSVTVKKNAGLTMKTLESILSLADGNPDKGGKRATISTRCAEIDSEIPNLLGVSKAVLENVIFCHQEDSYWPLAEPAALKKKFDDIFEATRYTKALDAIKSLRKDRVAELKTDKERLESLKKEKSHADKVKARITDVQSSIGKKEVQHEKLRAECDALAVANSKFYESATKFREQYKEMENQIEQKQNLEEKLRNDLPHVKEMSETDEQLLERLRNMENYAQESKQKHIREERNLHEAQEELEGSRKLLSQLQGEHGQLISAQRAHERNIEERDNEIRRIATLFEVPGYDHSPLERDQILSFFSQLDSTFKDAKAELEKLQVQHRLQLDDFKSKESAIITQTQVLEHDKATLREKIVSLNNSIKSSENELTETQSLGHSLTSVQGELEEKTAHIEKLNTRIREQAHDAKIQQVIGSMRALEAERDTLNDEFRSLSLQADERAKLDLKRDELKSKSQEAKTLIEVNNAKYRKLVGFDIKPEAIERELDRAVREKEHELTEAETNYNNASASLQRIESSLTASKAQLRQRRDELKSLDSTLKAGLNQFATVKEAIDDANVEIAELKVRLGSSVETGKLYNALLANGKAKKMCEACRRPLDDHAMKVYEDYLHGQIQKSSPESKSVLTMDLENWEEELKHLSSLLPQEGMRDSLKNREIPALEQEIKSNESSLPQAVKAKEEASAQEAYNAMKQEAKELTSMKQVAISLAKLNSDCSRLTTEISALEKSLATTGSTKTADDVQEELGALSDKIRALDREKTGYTNDRDQQRNQLRRHENELHELQLRESDLKSRVRDQATLEERIKNFREELIQTNSRTKDIDGRVAATRAPLEQIRADQEEFKGKSEARITQSQNRCQELSRNMDSLSKANKDVEQYIRAKRARLLPECEDRLEDCKSRISEQEANLETIRTKMHAIDKEIAESGSNNSKIRDNLRIREMRREIDRIKEKIESFDLEEAAKARRQFDTKYASEKKRQSDMESEYSRLGGEISTLRDQLNMLEKDFDDFKDVNKLYTDQLVKVKMADMANGDLEKYAKALDTAIMKYHSLKMEEVNDTMRHLWSKTYQGTDIDGIKIRSDAEGGATKRSYNYRVVMYKDQVEMDMRGRCSAGQKMLASIIIRLALSDSFGQNCGILALDEPTNALDVENIDALAASLVDIINERKGHANFQLIIITHDENFLRKLGQANVMEYYWRVSRDSKQKSIIERQRVG</sequence>
<keyword evidence="9" id="KW-0227">DNA damage</keyword>
<evidence type="ECO:0000256" key="1">
    <source>
        <dbReference type="ARBA" id="ARBA00001947"/>
    </source>
</evidence>
<keyword evidence="16" id="KW-0539">Nucleus</keyword>
<evidence type="ECO:0000256" key="12">
    <source>
        <dbReference type="ARBA" id="ARBA00022840"/>
    </source>
</evidence>
<comment type="cofactor">
    <cofactor evidence="1">
        <name>Zn(2+)</name>
        <dbReference type="ChEBI" id="CHEBI:29105"/>
    </cofactor>
</comment>
<keyword evidence="7" id="KW-0479">Metal-binding</keyword>
<feature type="region of interest" description="Disordered" evidence="20">
    <location>
        <begin position="851"/>
        <end position="872"/>
    </location>
</feature>
<keyword evidence="11" id="KW-0862">Zinc</keyword>
<keyword evidence="15" id="KW-0234">DNA repair</keyword>
<comment type="subcellular location">
    <subcellularLocation>
        <location evidence="3">Chromosome</location>
    </subcellularLocation>
    <subcellularLocation>
        <location evidence="2">Nucleus</location>
    </subcellularLocation>
</comment>
<evidence type="ECO:0000256" key="4">
    <source>
        <dbReference type="ARBA" id="ARBA00009439"/>
    </source>
</evidence>
<evidence type="ECO:0000256" key="20">
    <source>
        <dbReference type="SAM" id="MobiDB-lite"/>
    </source>
</evidence>
<dbReference type="PANTHER" id="PTHR18867:SF12">
    <property type="entry name" value="DNA REPAIR PROTEIN RAD50"/>
    <property type="match status" value="1"/>
</dbReference>
<evidence type="ECO:0000256" key="3">
    <source>
        <dbReference type="ARBA" id="ARBA00004286"/>
    </source>
</evidence>
<dbReference type="FunCoup" id="A0A0H2RYT4">
    <property type="interactions" value="599"/>
</dbReference>
<keyword evidence="14 19" id="KW-0175">Coiled coil</keyword>
<dbReference type="GO" id="GO:0030870">
    <property type="term" value="C:Mre11 complex"/>
    <property type="evidence" value="ECO:0007669"/>
    <property type="project" value="InterPro"/>
</dbReference>
<gene>
    <name evidence="22" type="ORF">SCHPADRAFT_822703</name>
</gene>
<keyword evidence="10" id="KW-0378">Hydrolase</keyword>
<dbReference type="SUPFAM" id="SSF52540">
    <property type="entry name" value="P-loop containing nucleoside triphosphate hydrolases"/>
    <property type="match status" value="1"/>
</dbReference>
<feature type="domain" description="Rad50/SbcC-type AAA" evidence="21">
    <location>
        <begin position="6"/>
        <end position="222"/>
    </location>
</feature>
<proteinExistence type="inferred from homology"/>
<dbReference type="Gene3D" id="1.10.287.1490">
    <property type="match status" value="1"/>
</dbReference>